<evidence type="ECO:0000256" key="4">
    <source>
        <dbReference type="ARBA" id="ARBA00022679"/>
    </source>
</evidence>
<dbReference type="SUPFAM" id="SSF52172">
    <property type="entry name" value="CheY-like"/>
    <property type="match status" value="1"/>
</dbReference>
<dbReference type="SMART" id="SM00387">
    <property type="entry name" value="HATPase_c"/>
    <property type="match status" value="1"/>
</dbReference>
<dbReference type="CDD" id="cd00082">
    <property type="entry name" value="HisKA"/>
    <property type="match status" value="1"/>
</dbReference>
<evidence type="ECO:0000259" key="14">
    <source>
        <dbReference type="PROSITE" id="PS50109"/>
    </source>
</evidence>
<dbReference type="InterPro" id="IPR009057">
    <property type="entry name" value="Homeodomain-like_sf"/>
</dbReference>
<reference evidence="16 17" key="1">
    <citation type="submission" date="2020-04" db="EMBL/GenBank/DDBJ databases">
        <title>Genome sequencing of novel species.</title>
        <authorList>
            <person name="Heo J."/>
            <person name="Kim S.-J."/>
            <person name="Kim J.-S."/>
            <person name="Hong S.-B."/>
            <person name="Kwon S.-W."/>
        </authorList>
    </citation>
    <scope>NUCLEOTIDE SEQUENCE [LARGE SCALE GENOMIC DNA]</scope>
    <source>
        <strain evidence="16 17">F39-2</strain>
    </source>
</reference>
<feature type="domain" description="HTH araC/xylS-type" evidence="13">
    <location>
        <begin position="1240"/>
        <end position="1339"/>
    </location>
</feature>
<keyword evidence="17" id="KW-1185">Reference proteome</keyword>
<evidence type="ECO:0000259" key="13">
    <source>
        <dbReference type="PROSITE" id="PS01124"/>
    </source>
</evidence>
<name>A0A7L5E0E6_9SPHI</name>
<keyword evidence="4" id="KW-0808">Transferase</keyword>
<dbReference type="InterPro" id="IPR001789">
    <property type="entry name" value="Sig_transdc_resp-reg_receiver"/>
</dbReference>
<dbReference type="Gene3D" id="1.10.287.130">
    <property type="match status" value="1"/>
</dbReference>
<dbReference type="Pfam" id="PF00512">
    <property type="entry name" value="HisKA"/>
    <property type="match status" value="1"/>
</dbReference>
<evidence type="ECO:0000313" key="16">
    <source>
        <dbReference type="EMBL" id="QJD96842.1"/>
    </source>
</evidence>
<keyword evidence="11" id="KW-0804">Transcription</keyword>
<keyword evidence="8" id="KW-0902">Two-component regulatory system</keyword>
<keyword evidence="5" id="KW-0547">Nucleotide-binding</keyword>
<evidence type="ECO:0000256" key="5">
    <source>
        <dbReference type="ARBA" id="ARBA00022741"/>
    </source>
</evidence>
<dbReference type="Gene3D" id="1.10.10.60">
    <property type="entry name" value="Homeodomain-like"/>
    <property type="match status" value="1"/>
</dbReference>
<dbReference type="Pfam" id="PF02518">
    <property type="entry name" value="HATPase_c"/>
    <property type="match status" value="1"/>
</dbReference>
<dbReference type="Gene3D" id="2.60.40.10">
    <property type="entry name" value="Immunoglobulins"/>
    <property type="match status" value="1"/>
</dbReference>
<dbReference type="InterPro" id="IPR036890">
    <property type="entry name" value="HATPase_C_sf"/>
</dbReference>
<dbReference type="InterPro" id="IPR004358">
    <property type="entry name" value="Sig_transdc_His_kin-like_C"/>
</dbReference>
<dbReference type="Gene3D" id="3.40.50.2300">
    <property type="match status" value="1"/>
</dbReference>
<dbReference type="EMBL" id="CP051682">
    <property type="protein sequence ID" value="QJD96842.1"/>
    <property type="molecule type" value="Genomic_DNA"/>
</dbReference>
<evidence type="ECO:0000256" key="8">
    <source>
        <dbReference type="ARBA" id="ARBA00023012"/>
    </source>
</evidence>
<organism evidence="16 17">
    <name type="scientific">Mucilaginibacter robiniae</name>
    <dbReference type="NCBI Taxonomy" id="2728022"/>
    <lineage>
        <taxon>Bacteria</taxon>
        <taxon>Pseudomonadati</taxon>
        <taxon>Bacteroidota</taxon>
        <taxon>Sphingobacteriia</taxon>
        <taxon>Sphingobacteriales</taxon>
        <taxon>Sphingobacteriaceae</taxon>
        <taxon>Mucilaginibacter</taxon>
    </lineage>
</organism>
<dbReference type="Gene3D" id="3.30.565.10">
    <property type="entry name" value="Histidine kinase-like ATPase, C-terminal domain"/>
    <property type="match status" value="1"/>
</dbReference>
<gene>
    <name evidence="16" type="ORF">HH214_13665</name>
</gene>
<dbReference type="PRINTS" id="PR00344">
    <property type="entry name" value="BCTRLSENSOR"/>
</dbReference>
<dbReference type="SUPFAM" id="SSF47384">
    <property type="entry name" value="Homodimeric domain of signal transducing histidine kinase"/>
    <property type="match status" value="1"/>
</dbReference>
<evidence type="ECO:0000256" key="9">
    <source>
        <dbReference type="ARBA" id="ARBA00023015"/>
    </source>
</evidence>
<dbReference type="PANTHER" id="PTHR43547:SF2">
    <property type="entry name" value="HYBRID SIGNAL TRANSDUCTION HISTIDINE KINASE C"/>
    <property type="match status" value="1"/>
</dbReference>
<dbReference type="InterPro" id="IPR011110">
    <property type="entry name" value="Reg_prop"/>
</dbReference>
<dbReference type="FunFam" id="3.30.565.10:FF:000037">
    <property type="entry name" value="Hybrid sensor histidine kinase/response regulator"/>
    <property type="match status" value="1"/>
</dbReference>
<dbReference type="Pfam" id="PF00072">
    <property type="entry name" value="Response_reg"/>
    <property type="match status" value="1"/>
</dbReference>
<keyword evidence="9" id="KW-0805">Transcription regulation</keyword>
<dbReference type="GO" id="GO:0000155">
    <property type="term" value="F:phosphorelay sensor kinase activity"/>
    <property type="evidence" value="ECO:0007669"/>
    <property type="project" value="InterPro"/>
</dbReference>
<dbReference type="Pfam" id="PF12833">
    <property type="entry name" value="HTH_18"/>
    <property type="match status" value="1"/>
</dbReference>
<dbReference type="InterPro" id="IPR013783">
    <property type="entry name" value="Ig-like_fold"/>
</dbReference>
<dbReference type="SMART" id="SM00342">
    <property type="entry name" value="HTH_ARAC"/>
    <property type="match status" value="1"/>
</dbReference>
<dbReference type="InterPro" id="IPR015943">
    <property type="entry name" value="WD40/YVTN_repeat-like_dom_sf"/>
</dbReference>
<dbReference type="InterPro" id="IPR036097">
    <property type="entry name" value="HisK_dim/P_sf"/>
</dbReference>
<comment type="catalytic activity">
    <reaction evidence="1">
        <text>ATP + protein L-histidine = ADP + protein N-phospho-L-histidine.</text>
        <dbReference type="EC" id="2.7.13.3"/>
    </reaction>
</comment>
<dbReference type="SMART" id="SM00448">
    <property type="entry name" value="REC"/>
    <property type="match status" value="1"/>
</dbReference>
<dbReference type="GO" id="GO:0003700">
    <property type="term" value="F:DNA-binding transcription factor activity"/>
    <property type="evidence" value="ECO:0007669"/>
    <property type="project" value="InterPro"/>
</dbReference>
<dbReference type="Pfam" id="PF07494">
    <property type="entry name" value="Reg_prop"/>
    <property type="match status" value="3"/>
</dbReference>
<dbReference type="SUPFAM" id="SSF63829">
    <property type="entry name" value="Calcium-dependent phosphotriesterase"/>
    <property type="match status" value="2"/>
</dbReference>
<evidence type="ECO:0000256" key="6">
    <source>
        <dbReference type="ARBA" id="ARBA00022777"/>
    </source>
</evidence>
<evidence type="ECO:0000313" key="17">
    <source>
        <dbReference type="Proteomes" id="UP000503278"/>
    </source>
</evidence>
<keyword evidence="3 12" id="KW-0597">Phosphoprotein</keyword>
<feature type="modified residue" description="4-aspartylphosphate" evidence="12">
    <location>
        <position position="1141"/>
    </location>
</feature>
<dbReference type="InterPro" id="IPR018062">
    <property type="entry name" value="HTH_AraC-typ_CS"/>
</dbReference>
<proteinExistence type="predicted"/>
<evidence type="ECO:0000256" key="7">
    <source>
        <dbReference type="ARBA" id="ARBA00022840"/>
    </source>
</evidence>
<evidence type="ECO:0000256" key="10">
    <source>
        <dbReference type="ARBA" id="ARBA00023125"/>
    </source>
</evidence>
<dbReference type="EC" id="2.7.13.3" evidence="2"/>
<dbReference type="GO" id="GO:0005524">
    <property type="term" value="F:ATP binding"/>
    <property type="evidence" value="ECO:0007669"/>
    <property type="project" value="UniProtKB-KW"/>
</dbReference>
<dbReference type="PROSITE" id="PS01124">
    <property type="entry name" value="HTH_ARAC_FAMILY_2"/>
    <property type="match status" value="1"/>
</dbReference>
<dbReference type="Pfam" id="PF07495">
    <property type="entry name" value="Y_Y_Y"/>
    <property type="match status" value="1"/>
</dbReference>
<dbReference type="InterPro" id="IPR005467">
    <property type="entry name" value="His_kinase_dom"/>
</dbReference>
<evidence type="ECO:0000256" key="1">
    <source>
        <dbReference type="ARBA" id="ARBA00000085"/>
    </source>
</evidence>
<keyword evidence="6" id="KW-0418">Kinase</keyword>
<evidence type="ECO:0000256" key="12">
    <source>
        <dbReference type="PROSITE-ProRule" id="PRU00169"/>
    </source>
</evidence>
<dbReference type="InterPro" id="IPR011047">
    <property type="entry name" value="Quinoprotein_ADH-like_sf"/>
</dbReference>
<sequence>MKRVLLLKYAFVFILGSVLLCSKESYGLQPVKYLGIEQGLSNNAVTCLFKDAYGFMWIGTYDGLNRYDGEKFKIFRNVWGDAKSLINNHVNTLAGTADKIFIGTQKGLEYYDYSSASFYALSYQPGHKQQRQKISANINALVTDKAGKVYIAADYLGLLVYNNRDKSCHQVALNKSSTAYNVQALTLDHDNRLWLFIKNVGLCWFDAQKNQSNVVNHQLQLASCLLEDAAHNIWVGTESGLYIYNPTSNLVTRFDESYGKLTSNNIVDLKFDQAGKLWIATNGGGINILDAKTHQLNYIVPGREQGTLHSGAISGIYEDNESRKWIATLRGGVNIIDDKSQAFSFFAHDPFNPNSVVNNFILSFCEDEQHNIWIGTDGGGLSYWNTKVNQYTHYTHSADLGSLSSNFVVSVLKDFNHQIWVATFSGGIDAFDQATQRFKHYTCYNSVTKTDDRNLWKLYEDSQHNLWAGTTRGGALYRYNRQQDRFELFDANLTNIHALYEDKAGTLWGANYTQLVRIDTRNKKHLYLNIGYAIRTIAQSKANSLWLGTEGGGLLLYNVGNRTYKRYTQANGLPSNTILNVLVDNHNNLWCSTYNGLTELVKQTGKFINYNASDGLQSNQFNYNAALKLQSGKMLFGGINGFNLFNPDSIKLIAHQPQLRISSLKINNVVAEQSSSYTHQQPLVSLKEITLPYNQATLAVDYTALEYSFPDKINYAYYLEGWDHGWNYVGKLKTAYYTRLNEGKYLLRIKATDTKGNWSNAQLVVAITILPPWYRTWWAYLLYLSVASGIVYWIWLYRTRQEKLKFEIEIANLRVEREKELNEKKLSFFTNVSHEFRTPLTLIINPIKDLLNQNKGNAEELNVIYRNARRLLGLVDHLLLFRKAESENTQMKVSKINFVNLCKEVFMCFSQQVKIKKLSYNLECSSENMEVYADCEKIEIALFNLISNAIKFTPDGGNINILVEEDQGSVYFKITDNGIGISTDVGDKLFDKFYQAKDKNYFKTGFGIGLYLVKVFIENHRGKISYHNNPKGGTTFVLSLPKGKQHFTADQLFENLEFDLNHVHELVDYNNKEAVVKEEETNNLELLISNRQSILVIDDNDQIRSYIKKLFIHDYTVLEADNGKTGIELTKKHLPDLIISDVVMDEISGLELCRIIKQDSAINHIPIILLTGDATPDMMLKSIEEGAVDFLRKPFEKELLIARVKSVLRSKTELQNYFYKEITLKNSTRNISEEHKDFLYNCINIVESNLTNVHFEVDTLARKMGMSYPTLFKRVKAITGQSVNNFVRFVRLRKAAELLIHTNCNVNEAAFQVGFNDLKYFREHFNKQFGVNPSEFIKKHRANFQISYHMHQTVKD</sequence>
<dbReference type="PANTHER" id="PTHR43547">
    <property type="entry name" value="TWO-COMPONENT HISTIDINE KINASE"/>
    <property type="match status" value="1"/>
</dbReference>
<evidence type="ECO:0000256" key="2">
    <source>
        <dbReference type="ARBA" id="ARBA00012438"/>
    </source>
</evidence>
<dbReference type="RefSeq" id="WP_169608524.1">
    <property type="nucleotide sequence ID" value="NZ_CP051682.1"/>
</dbReference>
<evidence type="ECO:0000256" key="11">
    <source>
        <dbReference type="ARBA" id="ARBA00023163"/>
    </source>
</evidence>
<dbReference type="Proteomes" id="UP000503278">
    <property type="component" value="Chromosome"/>
</dbReference>
<dbReference type="PROSITE" id="PS50109">
    <property type="entry name" value="HIS_KIN"/>
    <property type="match status" value="1"/>
</dbReference>
<dbReference type="SMART" id="SM00388">
    <property type="entry name" value="HisKA"/>
    <property type="match status" value="1"/>
</dbReference>
<dbReference type="InterPro" id="IPR003594">
    <property type="entry name" value="HATPase_dom"/>
</dbReference>
<dbReference type="SUPFAM" id="SSF55874">
    <property type="entry name" value="ATPase domain of HSP90 chaperone/DNA topoisomerase II/histidine kinase"/>
    <property type="match status" value="1"/>
</dbReference>
<feature type="domain" description="Response regulatory" evidence="15">
    <location>
        <begin position="1093"/>
        <end position="1208"/>
    </location>
</feature>
<dbReference type="InterPro" id="IPR011123">
    <property type="entry name" value="Y_Y_Y"/>
</dbReference>
<dbReference type="InterPro" id="IPR018060">
    <property type="entry name" value="HTH_AraC"/>
</dbReference>
<evidence type="ECO:0000256" key="3">
    <source>
        <dbReference type="ARBA" id="ARBA00022553"/>
    </source>
</evidence>
<dbReference type="InterPro" id="IPR003661">
    <property type="entry name" value="HisK_dim/P_dom"/>
</dbReference>
<dbReference type="PROSITE" id="PS50110">
    <property type="entry name" value="RESPONSE_REGULATORY"/>
    <property type="match status" value="1"/>
</dbReference>
<keyword evidence="10" id="KW-0238">DNA-binding</keyword>
<dbReference type="SUPFAM" id="SSF50998">
    <property type="entry name" value="Quinoprotein alcohol dehydrogenase-like"/>
    <property type="match status" value="1"/>
</dbReference>
<dbReference type="PROSITE" id="PS00041">
    <property type="entry name" value="HTH_ARAC_FAMILY_1"/>
    <property type="match status" value="1"/>
</dbReference>
<evidence type="ECO:0000259" key="15">
    <source>
        <dbReference type="PROSITE" id="PS50110"/>
    </source>
</evidence>
<dbReference type="CDD" id="cd00075">
    <property type="entry name" value="HATPase"/>
    <property type="match status" value="1"/>
</dbReference>
<dbReference type="InterPro" id="IPR011006">
    <property type="entry name" value="CheY-like_superfamily"/>
</dbReference>
<dbReference type="GO" id="GO:0043565">
    <property type="term" value="F:sequence-specific DNA binding"/>
    <property type="evidence" value="ECO:0007669"/>
    <property type="project" value="InterPro"/>
</dbReference>
<dbReference type="SUPFAM" id="SSF46689">
    <property type="entry name" value="Homeodomain-like"/>
    <property type="match status" value="1"/>
</dbReference>
<feature type="domain" description="Histidine kinase" evidence="14">
    <location>
        <begin position="831"/>
        <end position="1044"/>
    </location>
</feature>
<dbReference type="Gene3D" id="2.130.10.10">
    <property type="entry name" value="YVTN repeat-like/Quinoprotein amine dehydrogenase"/>
    <property type="match status" value="2"/>
</dbReference>
<protein>
    <recommendedName>
        <fullName evidence="2">histidine kinase</fullName>
        <ecNumber evidence="2">2.7.13.3</ecNumber>
    </recommendedName>
</protein>
<dbReference type="KEGG" id="mrob:HH214_13665"/>
<accession>A0A7L5E0E6</accession>
<keyword evidence="7" id="KW-0067">ATP-binding</keyword>